<proteinExistence type="predicted"/>
<dbReference type="EMBL" id="CAUOFW020004547">
    <property type="protein sequence ID" value="CAK9166193.1"/>
    <property type="molecule type" value="Genomic_DNA"/>
</dbReference>
<dbReference type="PANTHER" id="PTHR33450:SF12">
    <property type="entry name" value="COTTON FIBER PROTEIN"/>
    <property type="match status" value="1"/>
</dbReference>
<dbReference type="AlphaFoldDB" id="A0ABC8T9X7"/>
<keyword evidence="2" id="KW-1185">Reference proteome</keyword>
<reference evidence="1 2" key="1">
    <citation type="submission" date="2024-02" db="EMBL/GenBank/DDBJ databases">
        <authorList>
            <person name="Vignale AGUSTIN F."/>
            <person name="Sosa J E."/>
            <person name="Modenutti C."/>
        </authorList>
    </citation>
    <scope>NUCLEOTIDE SEQUENCE [LARGE SCALE GENOMIC DNA]</scope>
</reference>
<dbReference type="Proteomes" id="UP001642360">
    <property type="component" value="Unassembled WGS sequence"/>
</dbReference>
<name>A0ABC8T9X7_9AQUA</name>
<accession>A0ABC8T9X7</accession>
<dbReference type="InterPro" id="IPR008480">
    <property type="entry name" value="DUF761_pln"/>
</dbReference>
<protein>
    <submittedName>
        <fullName evidence="1">Uncharacterized protein</fullName>
    </submittedName>
</protein>
<organism evidence="1 2">
    <name type="scientific">Ilex paraguariensis</name>
    <name type="common">yerba mate</name>
    <dbReference type="NCBI Taxonomy" id="185542"/>
    <lineage>
        <taxon>Eukaryota</taxon>
        <taxon>Viridiplantae</taxon>
        <taxon>Streptophyta</taxon>
        <taxon>Embryophyta</taxon>
        <taxon>Tracheophyta</taxon>
        <taxon>Spermatophyta</taxon>
        <taxon>Magnoliopsida</taxon>
        <taxon>eudicotyledons</taxon>
        <taxon>Gunneridae</taxon>
        <taxon>Pentapetalae</taxon>
        <taxon>asterids</taxon>
        <taxon>campanulids</taxon>
        <taxon>Aquifoliales</taxon>
        <taxon>Aquifoliaceae</taxon>
        <taxon>Ilex</taxon>
    </lineage>
</organism>
<dbReference type="Pfam" id="PF05553">
    <property type="entry name" value="DUF761"/>
    <property type="match status" value="1"/>
</dbReference>
<gene>
    <name evidence="1" type="ORF">ILEXP_LOCUS35397</name>
</gene>
<comment type="caution">
    <text evidence="1">The sequence shown here is derived from an EMBL/GenBank/DDBJ whole genome shotgun (WGS) entry which is preliminary data.</text>
</comment>
<sequence>MKNRGAGYLKQVMALLVSAAKNKTVAVKSKTRAIKARLIIFSLLRDKKVLLGPISNKLHACLLSVSQSQDHTYKQQHWSAVEACGDQSNSILLYNKKNATATAATNIQQFHFHTEEDLVDQKAEAQQEHLLHRWMYEEEEEENDEMEGSVIDQLVRNSKEKEGEEYFKLEEEEEEEIDIDLVADLFIKRFHRQMRMQKQHCSFKNYQEGGHDAAKPLTCQFIHPQN</sequence>
<dbReference type="PANTHER" id="PTHR33450">
    <property type="entry name" value="EMB|CAB67623.1-RELATED"/>
    <property type="match status" value="1"/>
</dbReference>
<evidence type="ECO:0000313" key="1">
    <source>
        <dbReference type="EMBL" id="CAK9166193.1"/>
    </source>
</evidence>
<evidence type="ECO:0000313" key="2">
    <source>
        <dbReference type="Proteomes" id="UP001642360"/>
    </source>
</evidence>